<protein>
    <submittedName>
        <fullName evidence="1">Uncharacterized protein</fullName>
    </submittedName>
</protein>
<dbReference type="EMBL" id="MHNN01000001">
    <property type="protein sequence ID" value="OGZ47381.1"/>
    <property type="molecule type" value="Genomic_DNA"/>
</dbReference>
<name>A0A1G2GBW4_9BACT</name>
<reference evidence="1 2" key="1">
    <citation type="journal article" date="2016" name="Nat. Commun.">
        <title>Thousands of microbial genomes shed light on interconnected biogeochemical processes in an aquifer system.</title>
        <authorList>
            <person name="Anantharaman K."/>
            <person name="Brown C.T."/>
            <person name="Hug L.A."/>
            <person name="Sharon I."/>
            <person name="Castelle C.J."/>
            <person name="Probst A.J."/>
            <person name="Thomas B.C."/>
            <person name="Singh A."/>
            <person name="Wilkins M.J."/>
            <person name="Karaoz U."/>
            <person name="Brodie E.L."/>
            <person name="Williams K.H."/>
            <person name="Hubbard S.S."/>
            <person name="Banfield J.F."/>
        </authorList>
    </citation>
    <scope>NUCLEOTIDE SEQUENCE [LARGE SCALE GENOMIC DNA]</scope>
</reference>
<dbReference type="InterPro" id="IPR036514">
    <property type="entry name" value="SGNH_hydro_sf"/>
</dbReference>
<evidence type="ECO:0000313" key="1">
    <source>
        <dbReference type="EMBL" id="OGZ47381.1"/>
    </source>
</evidence>
<organism evidence="1 2">
    <name type="scientific">Candidatus Ryanbacteria bacterium RIFCSPHIGHO2_02_FULL_45_13b</name>
    <dbReference type="NCBI Taxonomy" id="1802117"/>
    <lineage>
        <taxon>Bacteria</taxon>
        <taxon>Candidatus Ryaniibacteriota</taxon>
    </lineage>
</organism>
<dbReference type="STRING" id="1802117.A3J54_02235"/>
<comment type="caution">
    <text evidence="1">The sequence shown here is derived from an EMBL/GenBank/DDBJ whole genome shotgun (WGS) entry which is preliminary data.</text>
</comment>
<dbReference type="Proteomes" id="UP000176576">
    <property type="component" value="Unassembled WGS sequence"/>
</dbReference>
<gene>
    <name evidence="1" type="ORF">A3J54_02235</name>
</gene>
<evidence type="ECO:0000313" key="2">
    <source>
        <dbReference type="Proteomes" id="UP000176576"/>
    </source>
</evidence>
<accession>A0A1G2GBW4</accession>
<dbReference type="PANTHER" id="PTHR30383">
    <property type="entry name" value="THIOESTERASE 1/PROTEASE 1/LYSOPHOSPHOLIPASE L1"/>
    <property type="match status" value="1"/>
</dbReference>
<proteinExistence type="predicted"/>
<dbReference type="Gene3D" id="3.40.50.1110">
    <property type="entry name" value="SGNH hydrolase"/>
    <property type="match status" value="1"/>
</dbReference>
<dbReference type="InterPro" id="IPR051532">
    <property type="entry name" value="Ester_Hydrolysis_Enzymes"/>
</dbReference>
<sequence length="364" mass="42159">MESAFRKNTILLIGTVVVLFCFAEISIRTLDWYRGNGFISNNYRDQVERKISIYPYRIFGWDMYQEIAGVPYIASVHGELYPFTKPEHTFRIVAFGGSTTRQAVDGVHYPLRLQQFLQEQYPEKRIEVINVGNDAYATTHLITLLAFDVVSWNPDFIIFSENANDLSVGYFPRDYLPDYSNKYENEFYLPQYEARFTASNVLLHESSLYWFLKGKIGLLLSAKNNKETPRKSYGADPPRNTEQLFRRNVTTFLTIANTYKIPVVVATQPMNSDAAEVWDFILRGRSYTNVVVFPPFEEHRLHHHRFNEILKEVAAKEGAYILDNEAVFGGDPALFIDTVHYTKAGIEKLAEQYKDFFLREGILK</sequence>
<dbReference type="AlphaFoldDB" id="A0A1G2GBW4"/>
<dbReference type="SUPFAM" id="SSF52266">
    <property type="entry name" value="SGNH hydrolase"/>
    <property type="match status" value="1"/>
</dbReference>